<feature type="region of interest" description="Disordered" evidence="1">
    <location>
        <begin position="32"/>
        <end position="74"/>
    </location>
</feature>
<accession>A0A9P5RRI1</accession>
<feature type="non-terminal residue" evidence="2">
    <location>
        <position position="74"/>
    </location>
</feature>
<gene>
    <name evidence="2" type="ORF">BG015_002019</name>
</gene>
<sequence>MASKNSKAGADNAGASTGPVLELKPLKNVMPIVPAQQVDSSSCPPSGETSPLLGNAPNGKPATQSGGPDNDESG</sequence>
<evidence type="ECO:0000313" key="2">
    <source>
        <dbReference type="EMBL" id="KAF9139465.1"/>
    </source>
</evidence>
<dbReference type="Proteomes" id="UP000748756">
    <property type="component" value="Unassembled WGS sequence"/>
</dbReference>
<name>A0A9P5RRI1_9FUNG</name>
<protein>
    <submittedName>
        <fullName evidence="2">Uncharacterized protein</fullName>
    </submittedName>
</protein>
<reference evidence="2" key="1">
    <citation type="journal article" date="2020" name="Fungal Divers.">
        <title>Resolving the Mortierellaceae phylogeny through synthesis of multi-gene phylogenetics and phylogenomics.</title>
        <authorList>
            <person name="Vandepol N."/>
            <person name="Liber J."/>
            <person name="Desiro A."/>
            <person name="Na H."/>
            <person name="Kennedy M."/>
            <person name="Barry K."/>
            <person name="Grigoriev I.V."/>
            <person name="Miller A.N."/>
            <person name="O'Donnell K."/>
            <person name="Stajich J.E."/>
            <person name="Bonito G."/>
        </authorList>
    </citation>
    <scope>NUCLEOTIDE SEQUENCE</scope>
    <source>
        <strain evidence="2">NRRL 6426</strain>
    </source>
</reference>
<dbReference type="AlphaFoldDB" id="A0A9P5RRI1"/>
<organism evidence="2 3">
    <name type="scientific">Linnemannia schmuckeri</name>
    <dbReference type="NCBI Taxonomy" id="64567"/>
    <lineage>
        <taxon>Eukaryota</taxon>
        <taxon>Fungi</taxon>
        <taxon>Fungi incertae sedis</taxon>
        <taxon>Mucoromycota</taxon>
        <taxon>Mortierellomycotina</taxon>
        <taxon>Mortierellomycetes</taxon>
        <taxon>Mortierellales</taxon>
        <taxon>Mortierellaceae</taxon>
        <taxon>Linnemannia</taxon>
    </lineage>
</organism>
<comment type="caution">
    <text evidence="2">The sequence shown here is derived from an EMBL/GenBank/DDBJ whole genome shotgun (WGS) entry which is preliminary data.</text>
</comment>
<keyword evidence="3" id="KW-1185">Reference proteome</keyword>
<feature type="compositionally biased region" description="Polar residues" evidence="1">
    <location>
        <begin position="37"/>
        <end position="49"/>
    </location>
</feature>
<evidence type="ECO:0000256" key="1">
    <source>
        <dbReference type="SAM" id="MobiDB-lite"/>
    </source>
</evidence>
<dbReference type="OrthoDB" id="10431868at2759"/>
<proteinExistence type="predicted"/>
<evidence type="ECO:0000313" key="3">
    <source>
        <dbReference type="Proteomes" id="UP000748756"/>
    </source>
</evidence>
<dbReference type="EMBL" id="JAAAUQ010001385">
    <property type="protein sequence ID" value="KAF9139465.1"/>
    <property type="molecule type" value="Genomic_DNA"/>
</dbReference>